<dbReference type="Proteomes" id="UP000887581">
    <property type="component" value="Unplaced"/>
</dbReference>
<dbReference type="SUPFAM" id="SSF50044">
    <property type="entry name" value="SH3-domain"/>
    <property type="match status" value="1"/>
</dbReference>
<proteinExistence type="predicted"/>
<evidence type="ECO:0000259" key="4">
    <source>
        <dbReference type="PROSITE" id="PS50002"/>
    </source>
</evidence>
<reference evidence="6" key="1">
    <citation type="submission" date="2022-11" db="UniProtKB">
        <authorList>
            <consortium name="WormBaseParasite"/>
        </authorList>
    </citation>
    <scope>IDENTIFICATION</scope>
</reference>
<keyword evidence="1 3" id="KW-0728">SH3 domain</keyword>
<keyword evidence="5" id="KW-1185">Reference proteome</keyword>
<dbReference type="PANTHER" id="PTHR14167:SF116">
    <property type="entry name" value="CAP, ISOFORM AC"/>
    <property type="match status" value="1"/>
</dbReference>
<dbReference type="PRINTS" id="PR00452">
    <property type="entry name" value="SH3DOMAIN"/>
</dbReference>
<dbReference type="Pfam" id="PF14604">
    <property type="entry name" value="SH3_9"/>
    <property type="match status" value="1"/>
</dbReference>
<dbReference type="SMART" id="SM00326">
    <property type="entry name" value="SH3"/>
    <property type="match status" value="1"/>
</dbReference>
<feature type="domain" description="SH3" evidence="4">
    <location>
        <begin position="26"/>
        <end position="85"/>
    </location>
</feature>
<evidence type="ECO:0000313" key="6">
    <source>
        <dbReference type="WBParaSite" id="sdigi.contig202.g6056.t1"/>
    </source>
</evidence>
<organism evidence="5 6">
    <name type="scientific">Setaria digitata</name>
    <dbReference type="NCBI Taxonomy" id="48799"/>
    <lineage>
        <taxon>Eukaryota</taxon>
        <taxon>Metazoa</taxon>
        <taxon>Ecdysozoa</taxon>
        <taxon>Nematoda</taxon>
        <taxon>Chromadorea</taxon>
        <taxon>Rhabditida</taxon>
        <taxon>Spirurina</taxon>
        <taxon>Spiruromorpha</taxon>
        <taxon>Filarioidea</taxon>
        <taxon>Setariidae</taxon>
        <taxon>Setaria</taxon>
    </lineage>
</organism>
<protein>
    <submittedName>
        <fullName evidence="6">SH3 domain-containing protein</fullName>
    </submittedName>
</protein>
<evidence type="ECO:0000256" key="1">
    <source>
        <dbReference type="ARBA" id="ARBA00022443"/>
    </source>
</evidence>
<accession>A0A915PNW5</accession>
<keyword evidence="2" id="KW-0677">Repeat</keyword>
<evidence type="ECO:0000256" key="2">
    <source>
        <dbReference type="ARBA" id="ARBA00022737"/>
    </source>
</evidence>
<dbReference type="WBParaSite" id="sdigi.contig202.g6056.t1">
    <property type="protein sequence ID" value="sdigi.contig202.g6056.t1"/>
    <property type="gene ID" value="sdigi.contig202.g6056"/>
</dbReference>
<dbReference type="AlphaFoldDB" id="A0A915PNW5"/>
<sequence>MESKWRNGGEDTLKKDFLDPGKFPKTQKRYYQVLYAYRPRNVDELELQENDTVFVIEKCDDGWFIGTSLRTGQFGTFPGNYVERH</sequence>
<name>A0A915PNW5_9BILA</name>
<evidence type="ECO:0000313" key="5">
    <source>
        <dbReference type="Proteomes" id="UP000887581"/>
    </source>
</evidence>
<evidence type="ECO:0000256" key="3">
    <source>
        <dbReference type="PROSITE-ProRule" id="PRU00192"/>
    </source>
</evidence>
<dbReference type="InterPro" id="IPR001452">
    <property type="entry name" value="SH3_domain"/>
</dbReference>
<dbReference type="Gene3D" id="2.30.30.40">
    <property type="entry name" value="SH3 Domains"/>
    <property type="match status" value="1"/>
</dbReference>
<dbReference type="PROSITE" id="PS50002">
    <property type="entry name" value="SH3"/>
    <property type="match status" value="1"/>
</dbReference>
<dbReference type="InterPro" id="IPR050384">
    <property type="entry name" value="Endophilin_SH3RF"/>
</dbReference>
<dbReference type="InterPro" id="IPR036028">
    <property type="entry name" value="SH3-like_dom_sf"/>
</dbReference>
<dbReference type="FunFam" id="2.30.30.40:FF:000001">
    <property type="entry name" value="Sorbin and SH3 domain-containing protein 1 isoform 2"/>
    <property type="match status" value="1"/>
</dbReference>
<dbReference type="PANTHER" id="PTHR14167">
    <property type="entry name" value="SH3 DOMAIN-CONTAINING"/>
    <property type="match status" value="1"/>
</dbReference>